<feature type="transmembrane region" description="Helical" evidence="2">
    <location>
        <begin position="201"/>
        <end position="224"/>
    </location>
</feature>
<accession>A0AAD3XSP1</accession>
<organism evidence="3 4">
    <name type="scientific">Nepenthes gracilis</name>
    <name type="common">Slender pitcher plant</name>
    <dbReference type="NCBI Taxonomy" id="150966"/>
    <lineage>
        <taxon>Eukaryota</taxon>
        <taxon>Viridiplantae</taxon>
        <taxon>Streptophyta</taxon>
        <taxon>Embryophyta</taxon>
        <taxon>Tracheophyta</taxon>
        <taxon>Spermatophyta</taxon>
        <taxon>Magnoliopsida</taxon>
        <taxon>eudicotyledons</taxon>
        <taxon>Gunneridae</taxon>
        <taxon>Pentapetalae</taxon>
        <taxon>Caryophyllales</taxon>
        <taxon>Nepenthaceae</taxon>
        <taxon>Nepenthes</taxon>
    </lineage>
</organism>
<dbReference type="GO" id="GO:0009773">
    <property type="term" value="P:photosynthetic electron transport in photosystem I"/>
    <property type="evidence" value="ECO:0007669"/>
    <property type="project" value="InterPro"/>
</dbReference>
<dbReference type="Proteomes" id="UP001279734">
    <property type="component" value="Unassembled WGS sequence"/>
</dbReference>
<evidence type="ECO:0000256" key="1">
    <source>
        <dbReference type="SAM" id="MobiDB-lite"/>
    </source>
</evidence>
<keyword evidence="2" id="KW-1133">Transmembrane helix</keyword>
<dbReference type="PANTHER" id="PTHR36340:SF1">
    <property type="entry name" value="NAD(P)H DEHYDROGENASE SUBUNIT CRR3, CHLOROPLASTIC-RELATED"/>
    <property type="match status" value="1"/>
</dbReference>
<dbReference type="EMBL" id="BSYO01000015">
    <property type="protein sequence ID" value="GMH15164.1"/>
    <property type="molecule type" value="Genomic_DNA"/>
</dbReference>
<feature type="region of interest" description="Disordered" evidence="1">
    <location>
        <begin position="25"/>
        <end position="49"/>
    </location>
</feature>
<evidence type="ECO:0000256" key="2">
    <source>
        <dbReference type="SAM" id="Phobius"/>
    </source>
</evidence>
<name>A0AAD3XSP1_NEPGR</name>
<comment type="caution">
    <text evidence="3">The sequence shown here is derived from an EMBL/GenBank/DDBJ whole genome shotgun (WGS) entry which is preliminary data.</text>
</comment>
<dbReference type="AlphaFoldDB" id="A0AAD3XSP1"/>
<evidence type="ECO:0000313" key="3">
    <source>
        <dbReference type="EMBL" id="GMH15164.1"/>
    </source>
</evidence>
<gene>
    <name evidence="3" type="ORF">Nepgr_017005</name>
</gene>
<dbReference type="GO" id="GO:0009535">
    <property type="term" value="C:chloroplast thylakoid membrane"/>
    <property type="evidence" value="ECO:0007669"/>
    <property type="project" value="InterPro"/>
</dbReference>
<dbReference type="InterPro" id="IPR038931">
    <property type="entry name" value="CRR3"/>
</dbReference>
<evidence type="ECO:0000313" key="4">
    <source>
        <dbReference type="Proteomes" id="UP001279734"/>
    </source>
</evidence>
<keyword evidence="2" id="KW-0472">Membrane</keyword>
<protein>
    <recommendedName>
        <fullName evidence="5">Chlororespiratory reduction 3</fullName>
    </recommendedName>
</protein>
<reference evidence="3" key="1">
    <citation type="submission" date="2023-05" db="EMBL/GenBank/DDBJ databases">
        <title>Nepenthes gracilis genome sequencing.</title>
        <authorList>
            <person name="Fukushima K."/>
        </authorList>
    </citation>
    <scope>NUCLEOTIDE SEQUENCE</scope>
    <source>
        <strain evidence="3">SING2019-196</strain>
    </source>
</reference>
<dbReference type="PANTHER" id="PTHR36340">
    <property type="entry name" value="NAD(P)H DEHYDROGENASE SUBUNIT CRR3, CHLOROPLASTIC-RELATED"/>
    <property type="match status" value="1"/>
</dbReference>
<sequence length="234" mass="25264">MVFSACISTAKPLILASLSSDSPLPSESNLKHSVHKANTAPLGKTINGNQPSIAEIERAIGAGIFRDRDPSVRKAKTAPLGKTIKGIQPSVVEIERAIGAGNFRDRDPSVRKAKSSSLGKTINGIQPSVVEIERAIGAGNFRDKNSSDPAQSNTFWDSIFSNSIGMTEGSLERRLRETGEWISDQTETATRSSGKAILKVMFFWLIPAWLLSLFVACGAIKLPFNVPLLDDLIM</sequence>
<keyword evidence="2" id="KW-0812">Transmembrane</keyword>
<keyword evidence="4" id="KW-1185">Reference proteome</keyword>
<evidence type="ECO:0008006" key="5">
    <source>
        <dbReference type="Google" id="ProtNLM"/>
    </source>
</evidence>
<dbReference type="GO" id="GO:0010598">
    <property type="term" value="C:NAD(P)H dehydrogenase complex (plastoquinone)"/>
    <property type="evidence" value="ECO:0007669"/>
    <property type="project" value="InterPro"/>
</dbReference>
<proteinExistence type="predicted"/>